<evidence type="ECO:0000313" key="9">
    <source>
        <dbReference type="Proteomes" id="UP000237246"/>
    </source>
</evidence>
<sequence>MDINECHSNPCQNDATCLDKIGGFTCLCMPGFKGVHCEEDIDECLSNPCVNNGECLDKVNRFLCVCPPGEYLFLEAFPASPYQELMR</sequence>
<keyword evidence="4 6" id="KW-1015">Disulfide bond</keyword>
<feature type="disulfide bond" evidence="6">
    <location>
        <begin position="28"/>
        <end position="37"/>
    </location>
</feature>
<dbReference type="PROSITE" id="PS50026">
    <property type="entry name" value="EGF_3"/>
    <property type="match status" value="2"/>
</dbReference>
<keyword evidence="2" id="KW-0732">Signal</keyword>
<dbReference type="GO" id="GO:0051240">
    <property type="term" value="P:positive regulation of multicellular organismal process"/>
    <property type="evidence" value="ECO:0007669"/>
    <property type="project" value="UniProtKB-ARBA"/>
</dbReference>
<dbReference type="CDD" id="cd00054">
    <property type="entry name" value="EGF_CA"/>
    <property type="match status" value="2"/>
</dbReference>
<dbReference type="PRINTS" id="PR00010">
    <property type="entry name" value="EGFBLOOD"/>
</dbReference>
<accession>A0A2P4SA32</accession>
<evidence type="ECO:0000313" key="8">
    <source>
        <dbReference type="EMBL" id="POI20957.1"/>
    </source>
</evidence>
<dbReference type="PROSITE" id="PS00010">
    <property type="entry name" value="ASX_HYDROXYL"/>
    <property type="match status" value="2"/>
</dbReference>
<evidence type="ECO:0000256" key="3">
    <source>
        <dbReference type="ARBA" id="ARBA00022737"/>
    </source>
</evidence>
<dbReference type="PROSITE" id="PS00022">
    <property type="entry name" value="EGF_1"/>
    <property type="match status" value="1"/>
</dbReference>
<evidence type="ECO:0000259" key="7">
    <source>
        <dbReference type="PROSITE" id="PS50026"/>
    </source>
</evidence>
<dbReference type="PROSITE" id="PS01187">
    <property type="entry name" value="EGF_CA"/>
    <property type="match status" value="1"/>
</dbReference>
<keyword evidence="1 6" id="KW-0245">EGF-like domain</keyword>
<dbReference type="SMART" id="SM00179">
    <property type="entry name" value="EGF_CA"/>
    <property type="match status" value="2"/>
</dbReference>
<evidence type="ECO:0000256" key="1">
    <source>
        <dbReference type="ARBA" id="ARBA00022536"/>
    </source>
</evidence>
<protein>
    <recommendedName>
        <fullName evidence="7">EGF-like domain-containing protein</fullName>
    </recommendedName>
</protein>
<dbReference type="PANTHER" id="PTHR12916:SF4">
    <property type="entry name" value="UNINFLATABLE, ISOFORM C"/>
    <property type="match status" value="1"/>
</dbReference>
<dbReference type="PROSITE" id="PS01186">
    <property type="entry name" value="EGF_2"/>
    <property type="match status" value="1"/>
</dbReference>
<gene>
    <name evidence="8" type="ORF">CIB84_015296</name>
</gene>
<dbReference type="AlphaFoldDB" id="A0A2P4SA32"/>
<comment type="caution">
    <text evidence="6">Lacks conserved residue(s) required for the propagation of feature annotation.</text>
</comment>
<dbReference type="FunFam" id="2.10.25.10:FF:000122">
    <property type="entry name" value="Protein crumbs homolog 2"/>
    <property type="match status" value="1"/>
</dbReference>
<dbReference type="GO" id="GO:0007219">
    <property type="term" value="P:Notch signaling pathway"/>
    <property type="evidence" value="ECO:0007669"/>
    <property type="project" value="TreeGrafter"/>
</dbReference>
<proteinExistence type="predicted"/>
<dbReference type="PANTHER" id="PTHR12916">
    <property type="entry name" value="CYTOCHROME C OXIDASE POLYPEPTIDE VIC-2"/>
    <property type="match status" value="1"/>
</dbReference>
<dbReference type="GO" id="GO:0005509">
    <property type="term" value="F:calcium ion binding"/>
    <property type="evidence" value="ECO:0007669"/>
    <property type="project" value="InterPro"/>
</dbReference>
<evidence type="ECO:0000256" key="6">
    <source>
        <dbReference type="PROSITE-ProRule" id="PRU00076"/>
    </source>
</evidence>
<dbReference type="InterPro" id="IPR000742">
    <property type="entry name" value="EGF"/>
</dbReference>
<dbReference type="InterPro" id="IPR018097">
    <property type="entry name" value="EGF_Ca-bd_CS"/>
</dbReference>
<organism evidence="8 9">
    <name type="scientific">Bambusicola thoracicus</name>
    <name type="common">Chinese bamboo-partridge</name>
    <name type="synonym">Perdix thoracica</name>
    <dbReference type="NCBI Taxonomy" id="9083"/>
    <lineage>
        <taxon>Eukaryota</taxon>
        <taxon>Metazoa</taxon>
        <taxon>Chordata</taxon>
        <taxon>Craniata</taxon>
        <taxon>Vertebrata</taxon>
        <taxon>Euteleostomi</taxon>
        <taxon>Archelosauria</taxon>
        <taxon>Archosauria</taxon>
        <taxon>Dinosauria</taxon>
        <taxon>Saurischia</taxon>
        <taxon>Theropoda</taxon>
        <taxon>Coelurosauria</taxon>
        <taxon>Aves</taxon>
        <taxon>Neognathae</taxon>
        <taxon>Galloanserae</taxon>
        <taxon>Galliformes</taxon>
        <taxon>Phasianidae</taxon>
        <taxon>Perdicinae</taxon>
        <taxon>Bambusicola</taxon>
    </lineage>
</organism>
<dbReference type="EMBL" id="PPHD01075419">
    <property type="protein sequence ID" value="POI20957.1"/>
    <property type="molecule type" value="Genomic_DNA"/>
</dbReference>
<dbReference type="SMART" id="SM00181">
    <property type="entry name" value="EGF"/>
    <property type="match status" value="2"/>
</dbReference>
<dbReference type="FunFam" id="2.10.25.10:FF:000004">
    <property type="entry name" value="Neurogenic locus notch 1"/>
    <property type="match status" value="1"/>
</dbReference>
<evidence type="ECO:0000256" key="2">
    <source>
        <dbReference type="ARBA" id="ARBA00022729"/>
    </source>
</evidence>
<dbReference type="OrthoDB" id="283575at2759"/>
<name>A0A2P4SA32_BAMTH</name>
<dbReference type="Proteomes" id="UP000237246">
    <property type="component" value="Unassembled WGS sequence"/>
</dbReference>
<dbReference type="InterPro" id="IPR001881">
    <property type="entry name" value="EGF-like_Ca-bd_dom"/>
</dbReference>
<dbReference type="GO" id="GO:0005112">
    <property type="term" value="F:Notch binding"/>
    <property type="evidence" value="ECO:0007669"/>
    <property type="project" value="TreeGrafter"/>
</dbReference>
<feature type="domain" description="EGF-like" evidence="7">
    <location>
        <begin position="2"/>
        <end position="38"/>
    </location>
</feature>
<dbReference type="Gene3D" id="2.10.25.10">
    <property type="entry name" value="Laminin"/>
    <property type="match status" value="2"/>
</dbReference>
<keyword evidence="3" id="KW-0677">Repeat</keyword>
<reference evidence="8 9" key="1">
    <citation type="submission" date="2018-01" db="EMBL/GenBank/DDBJ databases">
        <title>Comparison of the Chinese Bamboo Partridge and Red Junglefowl genome sequences highlights the importance of demography in genome evolution.</title>
        <authorList>
            <person name="Tiley G.P."/>
            <person name="Kimball R.T."/>
            <person name="Braun E.L."/>
            <person name="Burleigh J.G."/>
        </authorList>
    </citation>
    <scope>NUCLEOTIDE SEQUENCE [LARGE SCALE GENOMIC DNA]</scope>
    <source>
        <strain evidence="8">RTK389</strain>
        <tissue evidence="8">Blood</tissue>
    </source>
</reference>
<keyword evidence="9" id="KW-1185">Reference proteome</keyword>
<comment type="caution">
    <text evidence="8">The sequence shown here is derived from an EMBL/GenBank/DDBJ whole genome shotgun (WGS) entry which is preliminary data.</text>
</comment>
<dbReference type="InterPro" id="IPR000152">
    <property type="entry name" value="EGF-type_Asp/Asn_hydroxyl_site"/>
</dbReference>
<dbReference type="GO" id="GO:0003008">
    <property type="term" value="P:system process"/>
    <property type="evidence" value="ECO:0007669"/>
    <property type="project" value="UniProtKB-ARBA"/>
</dbReference>
<dbReference type="SUPFAM" id="SSF57196">
    <property type="entry name" value="EGF/Laminin"/>
    <property type="match status" value="2"/>
</dbReference>
<feature type="domain" description="EGF-like" evidence="7">
    <location>
        <begin position="40"/>
        <end position="76"/>
    </location>
</feature>
<evidence type="ECO:0000256" key="5">
    <source>
        <dbReference type="ARBA" id="ARBA00023180"/>
    </source>
</evidence>
<evidence type="ECO:0000256" key="4">
    <source>
        <dbReference type="ARBA" id="ARBA00023157"/>
    </source>
</evidence>
<keyword evidence="5" id="KW-0325">Glycoprotein</keyword>
<dbReference type="Pfam" id="PF00008">
    <property type="entry name" value="EGF"/>
    <property type="match status" value="2"/>
</dbReference>